<dbReference type="EMBL" id="AP019769">
    <property type="protein sequence ID" value="BBL45450.1"/>
    <property type="molecule type" value="Genomic_DNA"/>
</dbReference>
<evidence type="ECO:0000313" key="6">
    <source>
        <dbReference type="EMBL" id="BBL45450.1"/>
    </source>
</evidence>
<evidence type="ECO:0000256" key="2">
    <source>
        <dbReference type="ARBA" id="ARBA00022980"/>
    </source>
</evidence>
<proteinExistence type="inferred from homology"/>
<dbReference type="GO" id="GO:0003735">
    <property type="term" value="F:structural constituent of ribosome"/>
    <property type="evidence" value="ECO:0007669"/>
    <property type="project" value="InterPro"/>
</dbReference>
<evidence type="ECO:0000256" key="3">
    <source>
        <dbReference type="ARBA" id="ARBA00023274"/>
    </source>
</evidence>
<dbReference type="InterPro" id="IPR020919">
    <property type="entry name" value="Ribosomal_protein_eS8_arc"/>
</dbReference>
<dbReference type="AlphaFoldDB" id="A0A915SF36"/>
<dbReference type="KEGG" id="naer:MJ1_0282"/>
<dbReference type="InterPro" id="IPR001047">
    <property type="entry name" value="Ribosomal_eS8"/>
</dbReference>
<gene>
    <name evidence="5" type="primary">rps8e</name>
    <name evidence="6" type="ORF">MJ1_0282</name>
</gene>
<evidence type="ECO:0000313" key="7">
    <source>
        <dbReference type="Proteomes" id="UP001055553"/>
    </source>
</evidence>
<evidence type="ECO:0000256" key="5">
    <source>
        <dbReference type="HAMAP-Rule" id="MF_00029"/>
    </source>
</evidence>
<dbReference type="Proteomes" id="UP001055553">
    <property type="component" value="Chromosome"/>
</dbReference>
<evidence type="ECO:0000256" key="1">
    <source>
        <dbReference type="ARBA" id="ARBA00005257"/>
    </source>
</evidence>
<dbReference type="GO" id="GO:1990904">
    <property type="term" value="C:ribonucleoprotein complex"/>
    <property type="evidence" value="ECO:0007669"/>
    <property type="project" value="UniProtKB-KW"/>
</dbReference>
<dbReference type="Gene3D" id="2.40.10.310">
    <property type="match status" value="1"/>
</dbReference>
<dbReference type="GO" id="GO:0006412">
    <property type="term" value="P:translation"/>
    <property type="evidence" value="ECO:0007669"/>
    <property type="project" value="UniProtKB-UniRule"/>
</dbReference>
<sequence>MVNVYKRIGLSVYQGKDNRKENGKLKVSNSKKRKHNYGRNPVLTKLSKDDKEIRYIIRTKGGNTKVKLKSALYANVLNPDTKEIKKSKILEILKNPNDKNLDREKIITKNTVINTSLGKAVVVSRPGQDGIINAVLIKQ</sequence>
<protein>
    <recommendedName>
        <fullName evidence="4 5">Small ribosomal subunit protein eS8</fullName>
    </recommendedName>
</protein>
<organism evidence="6 7">
    <name type="scientific">Nanobdella aerobiophila</name>
    <dbReference type="NCBI Taxonomy" id="2586965"/>
    <lineage>
        <taxon>Archaea</taxon>
        <taxon>Nanobdellota</taxon>
        <taxon>Nanobdellia</taxon>
        <taxon>Nanobdellales</taxon>
        <taxon>Nanobdellaceae</taxon>
        <taxon>Nanobdella</taxon>
    </lineage>
</organism>
<comment type="subunit">
    <text evidence="5">Part of the 30S ribosomal subunit.</text>
</comment>
<dbReference type="InterPro" id="IPR022309">
    <property type="entry name" value="Ribosomal_Se8/biogenesis_NSA2"/>
</dbReference>
<dbReference type="CDD" id="cd11382">
    <property type="entry name" value="Ribosomal_S8e"/>
    <property type="match status" value="1"/>
</dbReference>
<evidence type="ECO:0000256" key="4">
    <source>
        <dbReference type="ARBA" id="ARBA00035277"/>
    </source>
</evidence>
<keyword evidence="3 5" id="KW-0687">Ribonucleoprotein</keyword>
<keyword evidence="7" id="KW-1185">Reference proteome</keyword>
<comment type="similarity">
    <text evidence="1 5">Belongs to the eukaryotic ribosomal protein eS8 family.</text>
</comment>
<reference evidence="7" key="1">
    <citation type="journal article" date="2022" name="Int. J. Syst. Evol. Microbiol.">
        <title>Nanobdella aerobiophila gen. nov., sp. nov., a thermoacidophilic, obligate ectosymbiotic archaeon, and proposal of Nanobdellaceae fam. nov., Nanobdellales ord. nov. and Nanobdellia class. nov.</title>
        <authorList>
            <person name="Kato S."/>
            <person name="Ogasawara A."/>
            <person name="Itoh T."/>
            <person name="Sakai H.D."/>
            <person name="Shimizu M."/>
            <person name="Yuki M."/>
            <person name="Kaneko M."/>
            <person name="Takashina T."/>
            <person name="Ohkuma M."/>
        </authorList>
    </citation>
    <scope>NUCLEOTIDE SEQUENCE [LARGE SCALE GENOMIC DNA]</scope>
    <source>
        <strain evidence="7">MJ1</strain>
    </source>
</reference>
<dbReference type="Pfam" id="PF01201">
    <property type="entry name" value="Ribosomal_S8e"/>
    <property type="match status" value="1"/>
</dbReference>
<dbReference type="HAMAP" id="MF_00029">
    <property type="entry name" value="Ribosomal_eS8"/>
    <property type="match status" value="1"/>
</dbReference>
<keyword evidence="2 5" id="KW-0689">Ribosomal protein</keyword>
<accession>A0A915SF36</accession>
<name>A0A915SF36_9ARCH</name>
<dbReference type="NCBIfam" id="TIGR00307">
    <property type="entry name" value="eS8"/>
    <property type="match status" value="1"/>
</dbReference>
<dbReference type="GO" id="GO:0005840">
    <property type="term" value="C:ribosome"/>
    <property type="evidence" value="ECO:0007669"/>
    <property type="project" value="UniProtKB-KW"/>
</dbReference>